<dbReference type="PANTHER" id="PTHR46652:SF3">
    <property type="entry name" value="LEUCINE-RICH REPEAT-CONTAINING PROTEIN 9"/>
    <property type="match status" value="1"/>
</dbReference>
<dbReference type="InterPro" id="IPR050836">
    <property type="entry name" value="SDS22/Internalin_LRR"/>
</dbReference>
<name>A0ABV4BTK6_9CLOT</name>
<dbReference type="InterPro" id="IPR032675">
    <property type="entry name" value="LRR_dom_sf"/>
</dbReference>
<dbReference type="PANTHER" id="PTHR46652">
    <property type="entry name" value="LEUCINE-RICH REPEAT AND IQ DOMAIN-CONTAINING PROTEIN 1-RELATED"/>
    <property type="match status" value="1"/>
</dbReference>
<evidence type="ECO:0000256" key="1">
    <source>
        <dbReference type="ARBA" id="ARBA00022614"/>
    </source>
</evidence>
<dbReference type="SMART" id="SM00365">
    <property type="entry name" value="LRR_SD22"/>
    <property type="match status" value="3"/>
</dbReference>
<dbReference type="EMBL" id="JBGEWD010000026">
    <property type="protein sequence ID" value="MEY8001848.1"/>
    <property type="molecule type" value="Genomic_DNA"/>
</dbReference>
<proteinExistence type="predicted"/>
<evidence type="ECO:0000256" key="2">
    <source>
        <dbReference type="ARBA" id="ARBA00022737"/>
    </source>
</evidence>
<dbReference type="PROSITE" id="PS51450">
    <property type="entry name" value="LRR"/>
    <property type="match status" value="2"/>
</dbReference>
<evidence type="ECO:0000313" key="4">
    <source>
        <dbReference type="Proteomes" id="UP001564657"/>
    </source>
</evidence>
<reference evidence="3 4" key="1">
    <citation type="submission" date="2024-08" db="EMBL/GenBank/DDBJ databases">
        <title>Clostridium lapicellarii sp. nov., and Clostridium renhuaiense sp. nov., two species isolated from the mud in a fermentation cellar used for producing sauce-flavour Chinese liquors.</title>
        <authorList>
            <person name="Yang F."/>
            <person name="Wang H."/>
            <person name="Chen L.Q."/>
            <person name="Zhou N."/>
            <person name="Lu J.J."/>
            <person name="Pu X.X."/>
            <person name="Wan B."/>
            <person name="Wang L."/>
            <person name="Liu S.J."/>
        </authorList>
    </citation>
    <scope>NUCLEOTIDE SEQUENCE [LARGE SCALE GENOMIC DNA]</scope>
    <source>
        <strain evidence="3 4">MT-5</strain>
    </source>
</reference>
<keyword evidence="2" id="KW-0677">Repeat</keyword>
<dbReference type="Pfam" id="PF12799">
    <property type="entry name" value="LRR_4"/>
    <property type="match status" value="1"/>
</dbReference>
<accession>A0ABV4BTK6</accession>
<dbReference type="InterPro" id="IPR025875">
    <property type="entry name" value="Leu-rich_rpt_4"/>
</dbReference>
<dbReference type="InterPro" id="IPR001611">
    <property type="entry name" value="Leu-rich_rpt"/>
</dbReference>
<keyword evidence="4" id="KW-1185">Reference proteome</keyword>
<organism evidence="3 4">
    <name type="scientific">Clostridium moutaii</name>
    <dbReference type="NCBI Taxonomy" id="3240932"/>
    <lineage>
        <taxon>Bacteria</taxon>
        <taxon>Bacillati</taxon>
        <taxon>Bacillota</taxon>
        <taxon>Clostridia</taxon>
        <taxon>Eubacteriales</taxon>
        <taxon>Clostridiaceae</taxon>
        <taxon>Clostridium</taxon>
    </lineage>
</organism>
<gene>
    <name evidence="3" type="ORF">AB8U03_16935</name>
</gene>
<dbReference type="SUPFAM" id="SSF52058">
    <property type="entry name" value="L domain-like"/>
    <property type="match status" value="1"/>
</dbReference>
<comment type="caution">
    <text evidence="3">The sequence shown here is derived from an EMBL/GenBank/DDBJ whole genome shotgun (WGS) entry which is preliminary data.</text>
</comment>
<protein>
    <submittedName>
        <fullName evidence="3">Leucine-rich repeat domain-containing protein</fullName>
    </submittedName>
</protein>
<dbReference type="Gene3D" id="3.80.10.10">
    <property type="entry name" value="Ribonuclease Inhibitor"/>
    <property type="match status" value="1"/>
</dbReference>
<evidence type="ECO:0000313" key="3">
    <source>
        <dbReference type="EMBL" id="MEY8001848.1"/>
    </source>
</evidence>
<sequence>MGIFPLSSNNIKELGSLWGLNGLTSLMLDDNNIDNISYLAELRNLKSLYLSKNHIEDVTPLSKLENLNKVYLDSNPFNDGKPLLELKNLQRISLDKDKIDNIKDFNTSNFNDIVWLKYNGEEITDFDRLKNIVNDENMEVKFKDPKLEEVIRDKIDKPQGKLYKNDVQ</sequence>
<keyword evidence="1" id="KW-0433">Leucine-rich repeat</keyword>
<dbReference type="Proteomes" id="UP001564657">
    <property type="component" value="Unassembled WGS sequence"/>
</dbReference>